<evidence type="ECO:0000259" key="5">
    <source>
        <dbReference type="Pfam" id="PF00134"/>
    </source>
</evidence>
<keyword evidence="7" id="KW-1185">Reference proteome</keyword>
<reference evidence="7" key="1">
    <citation type="journal article" date="2017" name="Front. Plant Sci.">
        <title>Climate Clever Clovers: New Paradigm to Reduce the Environmental Footprint of Ruminants by Breeding Low Methanogenic Forages Utilizing Haplotype Variation.</title>
        <authorList>
            <person name="Kaur P."/>
            <person name="Appels R."/>
            <person name="Bayer P.E."/>
            <person name="Keeble-Gagnere G."/>
            <person name="Wang J."/>
            <person name="Hirakawa H."/>
            <person name="Shirasawa K."/>
            <person name="Vercoe P."/>
            <person name="Stefanova K."/>
            <person name="Durmic Z."/>
            <person name="Nichols P."/>
            <person name="Revell C."/>
            <person name="Isobe S.N."/>
            <person name="Edwards D."/>
            <person name="Erskine W."/>
        </authorList>
    </citation>
    <scope>NUCLEOTIDE SEQUENCE [LARGE SCALE GENOMIC DNA]</scope>
    <source>
        <strain evidence="7">cv. Daliak</strain>
    </source>
</reference>
<evidence type="ECO:0000256" key="3">
    <source>
        <dbReference type="ARBA" id="ARBA00023306"/>
    </source>
</evidence>
<evidence type="ECO:0000313" key="6">
    <source>
        <dbReference type="EMBL" id="GAU51724.1"/>
    </source>
</evidence>
<dbReference type="GO" id="GO:0051301">
    <property type="term" value="P:cell division"/>
    <property type="evidence" value="ECO:0007669"/>
    <property type="project" value="UniProtKB-KW"/>
</dbReference>
<dbReference type="InterPro" id="IPR006671">
    <property type="entry name" value="Cyclin_N"/>
</dbReference>
<organism evidence="6 7">
    <name type="scientific">Trifolium subterraneum</name>
    <name type="common">Subterranean clover</name>
    <dbReference type="NCBI Taxonomy" id="3900"/>
    <lineage>
        <taxon>Eukaryota</taxon>
        <taxon>Viridiplantae</taxon>
        <taxon>Streptophyta</taxon>
        <taxon>Embryophyta</taxon>
        <taxon>Tracheophyta</taxon>
        <taxon>Spermatophyta</taxon>
        <taxon>Magnoliopsida</taxon>
        <taxon>eudicotyledons</taxon>
        <taxon>Gunneridae</taxon>
        <taxon>Pentapetalae</taxon>
        <taxon>rosids</taxon>
        <taxon>fabids</taxon>
        <taxon>Fabales</taxon>
        <taxon>Fabaceae</taxon>
        <taxon>Papilionoideae</taxon>
        <taxon>50 kb inversion clade</taxon>
        <taxon>NPAAA clade</taxon>
        <taxon>Hologalegina</taxon>
        <taxon>IRL clade</taxon>
        <taxon>Trifolieae</taxon>
        <taxon>Trifolium</taxon>
    </lineage>
</organism>
<dbReference type="Pfam" id="PF00134">
    <property type="entry name" value="Cyclin_N"/>
    <property type="match status" value="1"/>
</dbReference>
<name>A0A2Z6P5Q1_TRISU</name>
<dbReference type="Gene3D" id="1.10.472.10">
    <property type="entry name" value="Cyclin-like"/>
    <property type="match status" value="2"/>
</dbReference>
<dbReference type="InterPro" id="IPR036915">
    <property type="entry name" value="Cyclin-like_sf"/>
</dbReference>
<dbReference type="Proteomes" id="UP000242715">
    <property type="component" value="Unassembled WGS sequence"/>
</dbReference>
<dbReference type="EMBL" id="DF975452">
    <property type="protein sequence ID" value="GAU51724.1"/>
    <property type="molecule type" value="Genomic_DNA"/>
</dbReference>
<feature type="domain" description="Cyclin N-terminal" evidence="5">
    <location>
        <begin position="45"/>
        <end position="179"/>
    </location>
</feature>
<protein>
    <recommendedName>
        <fullName evidence="4">B-like cyclin</fullName>
    </recommendedName>
</protein>
<proteinExistence type="predicted"/>
<dbReference type="SUPFAM" id="SSF47954">
    <property type="entry name" value="Cyclin-like"/>
    <property type="match status" value="1"/>
</dbReference>
<evidence type="ECO:0000256" key="2">
    <source>
        <dbReference type="ARBA" id="ARBA00022618"/>
    </source>
</evidence>
<keyword evidence="2" id="KW-0132">Cell division</keyword>
<accession>A0A2Z6P5Q1</accession>
<evidence type="ECO:0000256" key="4">
    <source>
        <dbReference type="ARBA" id="ARBA00032263"/>
    </source>
</evidence>
<dbReference type="PANTHER" id="PTHR10177">
    <property type="entry name" value="CYCLINS"/>
    <property type="match status" value="1"/>
</dbReference>
<evidence type="ECO:0000313" key="7">
    <source>
        <dbReference type="Proteomes" id="UP000242715"/>
    </source>
</evidence>
<dbReference type="InterPro" id="IPR039361">
    <property type="entry name" value="Cyclin"/>
</dbReference>
<keyword evidence="3" id="KW-0131">Cell cycle</keyword>
<evidence type="ECO:0000256" key="1">
    <source>
        <dbReference type="ARBA" id="ARBA00011177"/>
    </source>
</evidence>
<dbReference type="OrthoDB" id="306099at2759"/>
<dbReference type="AlphaFoldDB" id="A0A2Z6P5Q1"/>
<dbReference type="CDD" id="cd20544">
    <property type="entry name" value="CYCLIN_AtCycD-like_rpt2"/>
    <property type="match status" value="1"/>
</dbReference>
<comment type="subunit">
    <text evidence="1">Interacts with the CDC2 protein kinase to form a serine/threonine kinase holoenzyme complex also known as maturation promoting factor (MPF). The cyclin subunit imparts substrate specificity to the complex.</text>
</comment>
<gene>
    <name evidence="6" type="ORF">TSUD_415290</name>
</gene>
<sequence length="329" mass="38411">MDTSFLLCDDEDHTFLFMHNNDDNENITINSMNQNLNSKYEKEHIEYLFTLEKRKFPSFSYCFKFTIGHVEFNSTRINAIDYIFKIQEKLGFKLCTAYLSVTYLDQFLLKEHKHIHEERYVQLLSMACLSLSAKMMEEHDLPLLFKYITETYDEQGFVDKRCIGEMEVEVFCTLEWELTTVTPFDFLHYFVYLFCPESPPEPLISQAVEHVLAILKDVNLMDHRPSTIALAATLMVAFDAALTREIMDLRIGEILLQLNLDSEGVVFCYHLMQEKSTERIKLNNPDSTLTAQWSYTSVLDHSSVTSSTVRRKLGFDNKENCPTQRSRCP</sequence>